<feature type="compositionally biased region" description="Acidic residues" evidence="3">
    <location>
        <begin position="753"/>
        <end position="767"/>
    </location>
</feature>
<feature type="domain" description="F-BAR" evidence="5">
    <location>
        <begin position="28"/>
        <end position="348"/>
    </location>
</feature>
<dbReference type="Pfam" id="PF00620">
    <property type="entry name" value="RhoGAP"/>
    <property type="match status" value="1"/>
</dbReference>
<dbReference type="InterPro" id="IPR027267">
    <property type="entry name" value="AH/BAR_dom_sf"/>
</dbReference>
<dbReference type="InterPro" id="IPR051627">
    <property type="entry name" value="SLIT-ROBO_RhoGAP"/>
</dbReference>
<name>A0A0D2UF69_CAPO3</name>
<feature type="region of interest" description="Disordered" evidence="3">
    <location>
        <begin position="440"/>
        <end position="479"/>
    </location>
</feature>
<keyword evidence="7" id="KW-1185">Reference proteome</keyword>
<evidence type="ECO:0000256" key="2">
    <source>
        <dbReference type="PROSITE-ProRule" id="PRU01077"/>
    </source>
</evidence>
<proteinExistence type="predicted"/>
<dbReference type="OMA" id="ECAGARG"/>
<feature type="compositionally biased region" description="Low complexity" evidence="3">
    <location>
        <begin position="901"/>
        <end position="913"/>
    </location>
</feature>
<evidence type="ECO:0008006" key="8">
    <source>
        <dbReference type="Google" id="ProtNLM"/>
    </source>
</evidence>
<dbReference type="SUPFAM" id="SSF48350">
    <property type="entry name" value="GTPase activation domain, GAP"/>
    <property type="match status" value="1"/>
</dbReference>
<dbReference type="eggNOG" id="KOG3565">
    <property type="taxonomic scope" value="Eukaryota"/>
</dbReference>
<feature type="compositionally biased region" description="Low complexity" evidence="3">
    <location>
        <begin position="440"/>
        <end position="460"/>
    </location>
</feature>
<dbReference type="Gene3D" id="1.10.555.10">
    <property type="entry name" value="Rho GTPase activation protein"/>
    <property type="match status" value="1"/>
</dbReference>
<keyword evidence="1 2" id="KW-0175">Coiled coil</keyword>
<dbReference type="SUPFAM" id="SSF103657">
    <property type="entry name" value="BAR/IMD domain-like"/>
    <property type="match status" value="1"/>
</dbReference>
<dbReference type="InterPro" id="IPR000198">
    <property type="entry name" value="RhoGAP_dom"/>
</dbReference>
<evidence type="ECO:0000259" key="5">
    <source>
        <dbReference type="PROSITE" id="PS51741"/>
    </source>
</evidence>
<dbReference type="PhylomeDB" id="A0A0D2UF69"/>
<evidence type="ECO:0000259" key="4">
    <source>
        <dbReference type="PROSITE" id="PS50238"/>
    </source>
</evidence>
<dbReference type="STRING" id="595528.A0A0D2UF69"/>
<dbReference type="OrthoDB" id="5981864at2759"/>
<sequence>MSGLVKRMSKSPGDMLVARAAKGDTYSDSIQAIRSQEVEQLKLFQHRTESKVAFMQDVQEFLKKRAEVEQEYAQKLDKVAEKFAHKLKHTSYGRYTLLHNNSLSSPADGSASPLVIGAAGASLPSPLVSPTSLENAVHPQTPVDVWTVLIENCRKTSRSRAALATRYGTELLDFTAEMERETVAGARQCHDYGLKLHAELSESLAHLETTAHSFHGLSAKAASAKAKVEDAKKKLESGSVNSKIISMLGKNVEKELHKREDTAAVQERRASNAFNDYLFAIDVANAHKNQFFEHEIVELTALHDRFYHENMNHFFNEYAHIEGECATDSSSMVHLLKVCTSNIDGVAEREAYMTNYAEAFRAPANFALVTPSDHAHSEIIVTDLTRENLKARQEKLSQRSAQLALLEAECSHKLSEVNAGDQERKKALYGAHFGADKHAAASSATSTSSSGTSPLPVSPTASSSRSRNTTPAPPSTPTYVETHLTKSLYTAQLLKTQAQLQVLGRVPSDSIMGPSDAKRRATLNRSSSTKGSPKVFGVELADHLRVVERSTPLLVDSCIATIEDFGILQEGIFRLSGSAVAIKEMRASFDRGLDPLVNEEYCQQNIHAVAGVLKLYFRELPTPLFPFEFYEPLINIIRYTTDHKSRAVSLRELLKSLPKSNLLVLERLFDLLVQIAQQGELNKMKAHNLAIVFGPTLIRAPADNLAAMVADTGSQCQIVSMIIQEHAFLFGETNEFVDRGVDQPDETGKAAPGEEEEPVEVSRDDDDADVVIAGVPPAIPIVIEPSSISTTASSKPVPARRSAASFSNETSQGASTSKPTARFIDPKDEENGEPVPSSHEAGPESFPPPPTEQELSASSSQEQEAPAPPPPAQEVPEAPAPEAPAPEAPASSELPPPPTPSVLLPAEEAGLALPAPPTEEQLHSSEGSS</sequence>
<feature type="compositionally biased region" description="Pro residues" evidence="3">
    <location>
        <begin position="866"/>
        <end position="887"/>
    </location>
</feature>
<dbReference type="Pfam" id="PF00611">
    <property type="entry name" value="FCH"/>
    <property type="match status" value="1"/>
</dbReference>
<dbReference type="InterPro" id="IPR001060">
    <property type="entry name" value="FCH_dom"/>
</dbReference>
<evidence type="ECO:0000256" key="3">
    <source>
        <dbReference type="SAM" id="MobiDB-lite"/>
    </source>
</evidence>
<feature type="compositionally biased region" description="Polar residues" evidence="3">
    <location>
        <begin position="804"/>
        <end position="819"/>
    </location>
</feature>
<feature type="domain" description="Rho-GAP" evidence="4">
    <location>
        <begin position="538"/>
        <end position="730"/>
    </location>
</feature>
<dbReference type="SMART" id="SM00324">
    <property type="entry name" value="RhoGAP"/>
    <property type="match status" value="1"/>
</dbReference>
<dbReference type="InterPro" id="IPR031160">
    <property type="entry name" value="F_BAR_dom"/>
</dbReference>
<dbReference type="PROSITE" id="PS50238">
    <property type="entry name" value="RHOGAP"/>
    <property type="match status" value="1"/>
</dbReference>
<organism evidence="6 7">
    <name type="scientific">Capsaspora owczarzaki (strain ATCC 30864)</name>
    <dbReference type="NCBI Taxonomy" id="595528"/>
    <lineage>
        <taxon>Eukaryota</taxon>
        <taxon>Filasterea</taxon>
        <taxon>Capsaspora</taxon>
    </lineage>
</organism>
<feature type="region of interest" description="Disordered" evidence="3">
    <location>
        <begin position="789"/>
        <end position="929"/>
    </location>
</feature>
<dbReference type="InParanoid" id="A0A0D2UF69"/>
<gene>
    <name evidence="6" type="ORF">CAOG_008784</name>
</gene>
<dbReference type="PANTHER" id="PTHR14166">
    <property type="entry name" value="SLIT-ROBO RHO GTPASE ACTIVATING PROTEIN"/>
    <property type="match status" value="1"/>
</dbReference>
<dbReference type="Gene3D" id="1.20.1270.60">
    <property type="entry name" value="Arfaptin homology (AH) domain/BAR domain"/>
    <property type="match status" value="1"/>
</dbReference>
<dbReference type="PROSITE" id="PS51741">
    <property type="entry name" value="F_BAR"/>
    <property type="match status" value="1"/>
</dbReference>
<feature type="region of interest" description="Disordered" evidence="3">
    <location>
        <begin position="738"/>
        <end position="767"/>
    </location>
</feature>
<reference evidence="7" key="1">
    <citation type="submission" date="2011-02" db="EMBL/GenBank/DDBJ databases">
        <title>The Genome Sequence of Capsaspora owczarzaki ATCC 30864.</title>
        <authorList>
            <person name="Russ C."/>
            <person name="Cuomo C."/>
            <person name="Burger G."/>
            <person name="Gray M.W."/>
            <person name="Holland P.W.H."/>
            <person name="King N."/>
            <person name="Lang F.B.F."/>
            <person name="Roger A.J."/>
            <person name="Ruiz-Trillo I."/>
            <person name="Young S.K."/>
            <person name="Zeng Q."/>
            <person name="Gargeya S."/>
            <person name="Alvarado L."/>
            <person name="Berlin A."/>
            <person name="Chapman S.B."/>
            <person name="Chen Z."/>
            <person name="Freedman E."/>
            <person name="Gellesch M."/>
            <person name="Goldberg J."/>
            <person name="Griggs A."/>
            <person name="Gujja S."/>
            <person name="Heilman E."/>
            <person name="Heiman D."/>
            <person name="Howarth C."/>
            <person name="Mehta T."/>
            <person name="Neiman D."/>
            <person name="Pearson M."/>
            <person name="Roberts A."/>
            <person name="Saif S."/>
            <person name="Shea T."/>
            <person name="Shenoy N."/>
            <person name="Sisk P."/>
            <person name="Stolte C."/>
            <person name="Sykes S."/>
            <person name="White J."/>
            <person name="Yandava C."/>
            <person name="Haas B."/>
            <person name="Nusbaum C."/>
            <person name="Birren B."/>
        </authorList>
    </citation>
    <scope>NUCLEOTIDE SEQUENCE</scope>
    <source>
        <strain evidence="7">ATCC 30864</strain>
    </source>
</reference>
<protein>
    <recommendedName>
        <fullName evidence="8">Rho-GAP domain-containing protein</fullName>
    </recommendedName>
</protein>
<dbReference type="RefSeq" id="XP_011270414.1">
    <property type="nucleotide sequence ID" value="XM_011272112.1"/>
</dbReference>
<accession>A0A0D2UF69</accession>
<evidence type="ECO:0000256" key="1">
    <source>
        <dbReference type="ARBA" id="ARBA00023054"/>
    </source>
</evidence>
<dbReference type="Proteomes" id="UP000008743">
    <property type="component" value="Unassembled WGS sequence"/>
</dbReference>
<dbReference type="InterPro" id="IPR008936">
    <property type="entry name" value="Rho_GTPase_activation_prot"/>
</dbReference>
<dbReference type="AlphaFoldDB" id="A0A0D2UF69"/>
<dbReference type="GO" id="GO:0007165">
    <property type="term" value="P:signal transduction"/>
    <property type="evidence" value="ECO:0007669"/>
    <property type="project" value="InterPro"/>
</dbReference>
<feature type="compositionally biased region" description="Basic and acidic residues" evidence="3">
    <location>
        <begin position="738"/>
        <end position="748"/>
    </location>
</feature>
<dbReference type="SMART" id="SM00055">
    <property type="entry name" value="FCH"/>
    <property type="match status" value="1"/>
</dbReference>
<dbReference type="CDD" id="cd00159">
    <property type="entry name" value="RhoGAP"/>
    <property type="match status" value="1"/>
</dbReference>
<dbReference type="EMBL" id="KE346365">
    <property type="protein sequence ID" value="KJE93746.1"/>
    <property type="molecule type" value="Genomic_DNA"/>
</dbReference>
<feature type="compositionally biased region" description="Low complexity" evidence="3">
    <location>
        <begin position="852"/>
        <end position="865"/>
    </location>
</feature>
<feature type="compositionally biased region" description="Polar residues" evidence="3">
    <location>
        <begin position="461"/>
        <end position="470"/>
    </location>
</feature>
<feature type="region of interest" description="Disordered" evidence="3">
    <location>
        <begin position="509"/>
        <end position="528"/>
    </location>
</feature>
<evidence type="ECO:0000313" key="7">
    <source>
        <dbReference type="Proteomes" id="UP000008743"/>
    </source>
</evidence>
<evidence type="ECO:0000313" key="6">
    <source>
        <dbReference type="EMBL" id="KJE93746.1"/>
    </source>
</evidence>